<dbReference type="AlphaFoldDB" id="A0A2H1IXU7"/>
<dbReference type="Proteomes" id="UP000234333">
    <property type="component" value="Unassembled WGS sequence"/>
</dbReference>
<dbReference type="RefSeq" id="WP_101624064.1">
    <property type="nucleotide sequence ID" value="NZ_FXZC01000003.1"/>
</dbReference>
<name>A0A2H1IXU7_9MICO</name>
<evidence type="ECO:0000313" key="2">
    <source>
        <dbReference type="Proteomes" id="UP000234333"/>
    </source>
</evidence>
<accession>A0A2H1IXU7</accession>
<dbReference type="GeneID" id="99775328"/>
<dbReference type="EMBL" id="FXZC01000003">
    <property type="protein sequence ID" value="SMX79802.1"/>
    <property type="molecule type" value="Genomic_DNA"/>
</dbReference>
<protein>
    <submittedName>
        <fullName evidence="1">Uncharacterized protein</fullName>
    </submittedName>
</protein>
<organism evidence="1 2">
    <name type="scientific">Brevibacterium casei CIP 102111</name>
    <dbReference type="NCBI Taxonomy" id="1255625"/>
    <lineage>
        <taxon>Bacteria</taxon>
        <taxon>Bacillati</taxon>
        <taxon>Actinomycetota</taxon>
        <taxon>Actinomycetes</taxon>
        <taxon>Micrococcales</taxon>
        <taxon>Brevibacteriaceae</taxon>
        <taxon>Brevibacterium</taxon>
    </lineage>
</organism>
<gene>
    <name evidence="1" type="ORF">BC102111_01685</name>
</gene>
<sequence length="161" mass="17875">MPDTELEAWLTERKAVHSKATEGPWEAYEGPGREPANILTPQHTPIPMINGCCDGDGYLDNPADVVSIVDAHNHLPTLVAVVGMVLDRHRPDALYQTADQCENDDEEHQDSRHWEAEDGTLLCEDLPAGITQCRTCRYDDGEPEDWPCAELRALEAVIGDE</sequence>
<evidence type="ECO:0000313" key="1">
    <source>
        <dbReference type="EMBL" id="SMX79802.1"/>
    </source>
</evidence>
<proteinExistence type="predicted"/>
<reference evidence="1 2" key="1">
    <citation type="submission" date="2017-03" db="EMBL/GenBank/DDBJ databases">
        <authorList>
            <person name="Afonso C.L."/>
            <person name="Miller P.J."/>
            <person name="Scott M.A."/>
            <person name="Spackman E."/>
            <person name="Goraichik I."/>
            <person name="Dimitrov K.M."/>
            <person name="Suarez D.L."/>
            <person name="Swayne D.E."/>
        </authorList>
    </citation>
    <scope>NUCLEOTIDE SEQUENCE [LARGE SCALE GENOMIC DNA]</scope>
    <source>
        <strain evidence="1 2">CIP 102111</strain>
    </source>
</reference>